<dbReference type="EMBL" id="JAWQEG010000621">
    <property type="protein sequence ID" value="KAK3887641.1"/>
    <property type="molecule type" value="Genomic_DNA"/>
</dbReference>
<evidence type="ECO:0000313" key="3">
    <source>
        <dbReference type="Proteomes" id="UP001286313"/>
    </source>
</evidence>
<protein>
    <submittedName>
        <fullName evidence="2">Uncharacterized protein</fullName>
    </submittedName>
</protein>
<proteinExistence type="predicted"/>
<organism evidence="2 3">
    <name type="scientific">Petrolisthes cinctipes</name>
    <name type="common">Flat porcelain crab</name>
    <dbReference type="NCBI Taxonomy" id="88211"/>
    <lineage>
        <taxon>Eukaryota</taxon>
        <taxon>Metazoa</taxon>
        <taxon>Ecdysozoa</taxon>
        <taxon>Arthropoda</taxon>
        <taxon>Crustacea</taxon>
        <taxon>Multicrustacea</taxon>
        <taxon>Malacostraca</taxon>
        <taxon>Eumalacostraca</taxon>
        <taxon>Eucarida</taxon>
        <taxon>Decapoda</taxon>
        <taxon>Pleocyemata</taxon>
        <taxon>Anomura</taxon>
        <taxon>Galatheoidea</taxon>
        <taxon>Porcellanidae</taxon>
        <taxon>Petrolisthes</taxon>
    </lineage>
</organism>
<feature type="region of interest" description="Disordered" evidence="1">
    <location>
        <begin position="1"/>
        <end position="26"/>
    </location>
</feature>
<accession>A0AAE1G9L0</accession>
<evidence type="ECO:0000313" key="2">
    <source>
        <dbReference type="EMBL" id="KAK3887641.1"/>
    </source>
</evidence>
<sequence>MDEVEESGQSVAAGGRGGDRELQWSGWGYRGQHGSGWVAVGQARPDKAGTEEGRTGGSVVREVVTTARAPRITCITTTPRRASQPQPTFSYNGAQSFSYQQPPVFCIMTPSPLSLCPINTVIVQHSYDTTRRARTIIPICSVLDFRYQSRKG</sequence>
<gene>
    <name evidence="2" type="ORF">Pcinc_008345</name>
</gene>
<name>A0AAE1G9L0_PETCI</name>
<dbReference type="Proteomes" id="UP001286313">
    <property type="component" value="Unassembled WGS sequence"/>
</dbReference>
<dbReference type="AlphaFoldDB" id="A0AAE1G9L0"/>
<comment type="caution">
    <text evidence="2">The sequence shown here is derived from an EMBL/GenBank/DDBJ whole genome shotgun (WGS) entry which is preliminary data.</text>
</comment>
<keyword evidence="3" id="KW-1185">Reference proteome</keyword>
<reference evidence="2" key="1">
    <citation type="submission" date="2023-10" db="EMBL/GenBank/DDBJ databases">
        <title>Genome assemblies of two species of porcelain crab, Petrolisthes cinctipes and Petrolisthes manimaculis (Anomura: Porcellanidae).</title>
        <authorList>
            <person name="Angst P."/>
        </authorList>
    </citation>
    <scope>NUCLEOTIDE SEQUENCE</scope>
    <source>
        <strain evidence="2">PB745_01</strain>
        <tissue evidence="2">Gill</tissue>
    </source>
</reference>
<evidence type="ECO:0000256" key="1">
    <source>
        <dbReference type="SAM" id="MobiDB-lite"/>
    </source>
</evidence>